<dbReference type="AlphaFoldDB" id="A0A433MLW2"/>
<sequence length="596" mass="61578">MTVSATTRKAGPYAGNGVGTIFTFSFKVFAKADVAVVLTDSNGVATTLVLDSDYSVLLNADQDSNPGGSITYPALVGPAPLPIGSTLTMIGGLPYDQNTDITNAGRFLPQVIEDALDKVTILTQQLKEITSRTLQAAVGTTVSLIFPAPSSGKFIKWRSDLLGLENADAGTDSMVLQGLLADAVDPLHGSQMVGTRVPGIGAVGRNVSTKLADSVSVLDFGAVGDGVTNDKSKFDSAMVGRSGQPVTMPGDRAFLLASTLANNGTLSWPRGFYSNTTNTDPLDWSKLRPAQAMTWGSGGRANLMVLNSNFGEHELYNAVYPGVIHFSNLSSVAEIAPGSTIYHTAAITGAIKASAPASGINGNGVALYGLGTAEVNNAALWGVNTLLQDSSTRVAGTGTGRVLTGAEFDFNIMNPGTQVIGVSVGGNSLSQPTNANAFLVNTLSQALGFRWTTGFFSLDGCANNALAVGALNTSGVNVPSQQILFSHFDNAGVKRPATFALYPGGASAPDDAYLVINGTTRVSLSITNGDLLLNSGRHVVIDGATVLSNRVSGWGLPTGTLNRGTFDQSSVTLPQLAQRVAALITDLYNGHGLIGV</sequence>
<dbReference type="Gene3D" id="2.160.20.10">
    <property type="entry name" value="Single-stranded right-handed beta-helix, Pectin lyase-like"/>
    <property type="match status" value="1"/>
</dbReference>
<organism evidence="1 2">
    <name type="scientific">Variovorax guangxiensis</name>
    <dbReference type="NCBI Taxonomy" id="1775474"/>
    <lineage>
        <taxon>Bacteria</taxon>
        <taxon>Pseudomonadati</taxon>
        <taxon>Pseudomonadota</taxon>
        <taxon>Betaproteobacteria</taxon>
        <taxon>Burkholderiales</taxon>
        <taxon>Comamonadaceae</taxon>
        <taxon>Variovorax</taxon>
    </lineage>
</organism>
<comment type="caution">
    <text evidence="1">The sequence shown here is derived from an EMBL/GenBank/DDBJ whole genome shotgun (WGS) entry which is preliminary data.</text>
</comment>
<dbReference type="Proteomes" id="UP000281118">
    <property type="component" value="Unassembled WGS sequence"/>
</dbReference>
<reference evidence="1 2" key="1">
    <citation type="submission" date="2018-12" db="EMBL/GenBank/DDBJ databases">
        <title>The genome sequences of Variovorax guangxiensis DSM 27352.</title>
        <authorList>
            <person name="Gao J."/>
            <person name="Sun J."/>
        </authorList>
    </citation>
    <scope>NUCLEOTIDE SEQUENCE [LARGE SCALE GENOMIC DNA]</scope>
    <source>
        <strain evidence="1 2">DSM 27352</strain>
    </source>
</reference>
<name>A0A433MLW2_9BURK</name>
<protein>
    <submittedName>
        <fullName evidence="1">Uncharacterized protein</fullName>
    </submittedName>
</protein>
<dbReference type="EMBL" id="RXFT01000007">
    <property type="protein sequence ID" value="RUR69079.1"/>
    <property type="molecule type" value="Genomic_DNA"/>
</dbReference>
<accession>A0A433MLW2</accession>
<proteinExistence type="predicted"/>
<evidence type="ECO:0000313" key="2">
    <source>
        <dbReference type="Proteomes" id="UP000281118"/>
    </source>
</evidence>
<dbReference type="InterPro" id="IPR012334">
    <property type="entry name" value="Pectin_lyas_fold"/>
</dbReference>
<dbReference type="RefSeq" id="WP_126023193.1">
    <property type="nucleotide sequence ID" value="NZ_RXFT01000007.1"/>
</dbReference>
<evidence type="ECO:0000313" key="1">
    <source>
        <dbReference type="EMBL" id="RUR69079.1"/>
    </source>
</evidence>
<dbReference type="OrthoDB" id="9107863at2"/>
<gene>
    <name evidence="1" type="ORF">EJP67_18640</name>
</gene>